<evidence type="ECO:0000313" key="3">
    <source>
        <dbReference type="EMBL" id="BCL57886.1"/>
    </source>
</evidence>
<dbReference type="RefSeq" id="WP_022001483.1">
    <property type="nucleotide sequence ID" value="NZ_AP024085.1"/>
</dbReference>
<dbReference type="PRINTS" id="PR00069">
    <property type="entry name" value="ALDKETRDTASE"/>
</dbReference>
<dbReference type="AlphaFoldDB" id="A0A7I8E0R5"/>
<evidence type="ECO:0000313" key="4">
    <source>
        <dbReference type="Proteomes" id="UP000593842"/>
    </source>
</evidence>
<dbReference type="Proteomes" id="UP000593842">
    <property type="component" value="Chromosome"/>
</dbReference>
<dbReference type="EMBL" id="AP024085">
    <property type="protein sequence ID" value="BCL57886.1"/>
    <property type="molecule type" value="Genomic_DNA"/>
</dbReference>
<sequence length="329" mass="37543">MEYVNLGNTDIKVSKVCLGCMGFGEPQAGMHSWTLPYEESQKIIKHALDQGINFFDTAMGYQGGTSEEYLGRAIKEFSKREDVVIATKFMPRSQVQIDQGVSAREHIETCLNNSLKRLQMDYVDLYILHRWDNVTPIKETMEILNDLVKSKKVRAIGVSNCFAWQIARANEIAKNNGWATFQSIQGHYNLIFREEEREMKPYCDLMGVSMTPYSSLASGRLSRHPGETSKRLKEDVYAKGKYDEREKEDLVIIQRVEELAKKRNCSMSEISLAWLMSKVTSPVVGATKLSHIDTACKACDLKLTVEEMKYLEECYKPHPLVGVMKENNQ</sequence>
<protein>
    <submittedName>
        <fullName evidence="3">Aryl-alcohol dehydrogenase</fullName>
    </submittedName>
</protein>
<organism evidence="3 4">
    <name type="scientific">Faecalibacillus intestinalis</name>
    <dbReference type="NCBI Taxonomy" id="1982626"/>
    <lineage>
        <taxon>Bacteria</taxon>
        <taxon>Bacillati</taxon>
        <taxon>Bacillota</taxon>
        <taxon>Erysipelotrichia</taxon>
        <taxon>Erysipelotrichales</taxon>
        <taxon>Coprobacillaceae</taxon>
        <taxon>Faecalibacillus</taxon>
    </lineage>
</organism>
<evidence type="ECO:0000259" key="2">
    <source>
        <dbReference type="Pfam" id="PF00248"/>
    </source>
</evidence>
<dbReference type="SUPFAM" id="SSF51430">
    <property type="entry name" value="NAD(P)-linked oxidoreductase"/>
    <property type="match status" value="1"/>
</dbReference>
<dbReference type="Pfam" id="PF00248">
    <property type="entry name" value="Aldo_ket_red"/>
    <property type="match status" value="1"/>
</dbReference>
<dbReference type="InterPro" id="IPR023210">
    <property type="entry name" value="NADP_OxRdtase_dom"/>
</dbReference>
<dbReference type="InterPro" id="IPR036812">
    <property type="entry name" value="NAD(P)_OxRdtase_dom_sf"/>
</dbReference>
<dbReference type="KEGG" id="fit:Fi14EGH31_15980"/>
<dbReference type="FunFam" id="3.20.20.100:FF:000004">
    <property type="entry name" value="Oxidoreductase, aldo/keto reductase"/>
    <property type="match status" value="1"/>
</dbReference>
<dbReference type="PANTHER" id="PTHR43364">
    <property type="entry name" value="NADH-SPECIFIC METHYLGLYOXAL REDUCTASE-RELATED"/>
    <property type="match status" value="1"/>
</dbReference>
<proteinExistence type="predicted"/>
<accession>A0A7I8E0R5</accession>
<dbReference type="CDD" id="cd19079">
    <property type="entry name" value="AKR_EcYajO-like"/>
    <property type="match status" value="1"/>
</dbReference>
<dbReference type="GO" id="GO:0005829">
    <property type="term" value="C:cytosol"/>
    <property type="evidence" value="ECO:0007669"/>
    <property type="project" value="TreeGrafter"/>
</dbReference>
<feature type="domain" description="NADP-dependent oxidoreductase" evidence="2">
    <location>
        <begin position="17"/>
        <end position="315"/>
    </location>
</feature>
<dbReference type="GeneID" id="70580029"/>
<evidence type="ECO:0000256" key="1">
    <source>
        <dbReference type="ARBA" id="ARBA00023002"/>
    </source>
</evidence>
<gene>
    <name evidence="3" type="ORF">Fi14EGH31_15980</name>
</gene>
<dbReference type="InterPro" id="IPR020471">
    <property type="entry name" value="AKR"/>
</dbReference>
<reference evidence="4" key="1">
    <citation type="submission" date="2020-09" db="EMBL/GenBank/DDBJ databases">
        <title>Complete genome sequencing of Faecalibacillus intestinalis strain 14EGH31.</title>
        <authorList>
            <person name="Sakamoto M."/>
            <person name="Murakami T."/>
            <person name="Mori H."/>
        </authorList>
    </citation>
    <scope>NUCLEOTIDE SEQUENCE [LARGE SCALE GENOMIC DNA]</scope>
    <source>
        <strain evidence="4">14EGH31</strain>
    </source>
</reference>
<keyword evidence="1" id="KW-0560">Oxidoreductase</keyword>
<name>A0A7I8E0R5_9FIRM</name>
<dbReference type="Gene3D" id="3.20.20.100">
    <property type="entry name" value="NADP-dependent oxidoreductase domain"/>
    <property type="match status" value="1"/>
</dbReference>
<dbReference type="PANTHER" id="PTHR43364:SF4">
    <property type="entry name" value="NAD(P)-LINKED OXIDOREDUCTASE SUPERFAMILY PROTEIN"/>
    <property type="match status" value="1"/>
</dbReference>
<dbReference type="GO" id="GO:0016491">
    <property type="term" value="F:oxidoreductase activity"/>
    <property type="evidence" value="ECO:0007669"/>
    <property type="project" value="UniProtKB-KW"/>
</dbReference>
<dbReference type="InterPro" id="IPR050523">
    <property type="entry name" value="AKR_Detox_Biosynth"/>
</dbReference>